<protein>
    <recommendedName>
        <fullName evidence="3">RNase H type-1 domain-containing protein</fullName>
    </recommendedName>
</protein>
<accession>A0A7N2LN93</accession>
<evidence type="ECO:0000313" key="2">
    <source>
        <dbReference type="Proteomes" id="UP000594261"/>
    </source>
</evidence>
<dbReference type="AlphaFoldDB" id="A0A7N2LN93"/>
<reference evidence="1" key="2">
    <citation type="submission" date="2021-01" db="UniProtKB">
        <authorList>
            <consortium name="EnsemblPlants"/>
        </authorList>
    </citation>
    <scope>IDENTIFICATION</scope>
</reference>
<reference evidence="1 2" key="1">
    <citation type="journal article" date="2016" name="G3 (Bethesda)">
        <title>First Draft Assembly and Annotation of the Genome of a California Endemic Oak Quercus lobata Nee (Fagaceae).</title>
        <authorList>
            <person name="Sork V.L."/>
            <person name="Fitz-Gibbon S.T."/>
            <person name="Puiu D."/>
            <person name="Crepeau M."/>
            <person name="Gugger P.F."/>
            <person name="Sherman R."/>
            <person name="Stevens K."/>
            <person name="Langley C.H."/>
            <person name="Pellegrini M."/>
            <person name="Salzberg S.L."/>
        </authorList>
    </citation>
    <scope>NUCLEOTIDE SEQUENCE [LARGE SCALE GENOMIC DNA]</scope>
    <source>
        <strain evidence="1 2">cv. SW786</strain>
    </source>
</reference>
<dbReference type="EMBL" id="LRBV02000005">
    <property type="status" value="NOT_ANNOTATED_CDS"/>
    <property type="molecule type" value="Genomic_DNA"/>
</dbReference>
<dbReference type="EnsemblPlants" id="QL05p012065:mrna">
    <property type="protein sequence ID" value="QL05p012065:mrna:CDS:1"/>
    <property type="gene ID" value="QL05p012065"/>
</dbReference>
<sequence>MQNPRGADVFTTICWFIWNQRNKIRVKDIVAPLEKTSDLAQQYLMEFQQLRSKPVTKKLPKKVIWKPPDAGLLKTNFDGAAFEDLGAAGIGVVDRNSSSKVLAALFEIIPLPSSIVALETIAARRAILFLHELDLHGSILEGDSESSMLAIKN</sequence>
<evidence type="ECO:0000313" key="1">
    <source>
        <dbReference type="EnsemblPlants" id="QL05p012065:mrna:CDS:1"/>
    </source>
</evidence>
<dbReference type="InterPro" id="IPR044730">
    <property type="entry name" value="RNase_H-like_dom_plant"/>
</dbReference>
<dbReference type="Proteomes" id="UP000594261">
    <property type="component" value="Chromosome 5"/>
</dbReference>
<name>A0A7N2LN93_QUELO</name>
<dbReference type="InterPro" id="IPR052929">
    <property type="entry name" value="RNase_H-like_EbsB-rel"/>
</dbReference>
<dbReference type="PANTHER" id="PTHR47074:SF48">
    <property type="entry name" value="POLYNUCLEOTIDYL TRANSFERASE, RIBONUCLEASE H-LIKE SUPERFAMILY PROTEIN"/>
    <property type="match status" value="1"/>
</dbReference>
<evidence type="ECO:0008006" key="3">
    <source>
        <dbReference type="Google" id="ProtNLM"/>
    </source>
</evidence>
<organism evidence="1 2">
    <name type="scientific">Quercus lobata</name>
    <name type="common">Valley oak</name>
    <dbReference type="NCBI Taxonomy" id="97700"/>
    <lineage>
        <taxon>Eukaryota</taxon>
        <taxon>Viridiplantae</taxon>
        <taxon>Streptophyta</taxon>
        <taxon>Embryophyta</taxon>
        <taxon>Tracheophyta</taxon>
        <taxon>Spermatophyta</taxon>
        <taxon>Magnoliopsida</taxon>
        <taxon>eudicotyledons</taxon>
        <taxon>Gunneridae</taxon>
        <taxon>Pentapetalae</taxon>
        <taxon>rosids</taxon>
        <taxon>fabids</taxon>
        <taxon>Fagales</taxon>
        <taxon>Fagaceae</taxon>
        <taxon>Quercus</taxon>
    </lineage>
</organism>
<keyword evidence="2" id="KW-1185">Reference proteome</keyword>
<dbReference type="Gramene" id="QL05p012065:mrna">
    <property type="protein sequence ID" value="QL05p012065:mrna:CDS:1"/>
    <property type="gene ID" value="QL05p012065"/>
</dbReference>
<dbReference type="InterPro" id="IPR036397">
    <property type="entry name" value="RNaseH_sf"/>
</dbReference>
<proteinExistence type="predicted"/>
<dbReference type="PANTHER" id="PTHR47074">
    <property type="entry name" value="BNAC02G40300D PROTEIN"/>
    <property type="match status" value="1"/>
</dbReference>
<dbReference type="InParanoid" id="A0A7N2LN93"/>
<dbReference type="Gene3D" id="3.30.420.10">
    <property type="entry name" value="Ribonuclease H-like superfamily/Ribonuclease H"/>
    <property type="match status" value="1"/>
</dbReference>
<dbReference type="CDD" id="cd06222">
    <property type="entry name" value="RNase_H_like"/>
    <property type="match status" value="1"/>
</dbReference>
<dbReference type="GO" id="GO:0003676">
    <property type="term" value="F:nucleic acid binding"/>
    <property type="evidence" value="ECO:0007669"/>
    <property type="project" value="InterPro"/>
</dbReference>